<dbReference type="InterPro" id="IPR051157">
    <property type="entry name" value="PDH/Transketolase"/>
</dbReference>
<gene>
    <name evidence="6" type="ORF">E5982_09390</name>
    <name evidence="5" type="ORF">FHR31_000646</name>
</gene>
<dbReference type="SMART" id="SM00861">
    <property type="entry name" value="Transket_pyr"/>
    <property type="match status" value="1"/>
</dbReference>
<keyword evidence="3" id="KW-0786">Thiamine pyrophosphate</keyword>
<dbReference type="Pfam" id="PF02779">
    <property type="entry name" value="Transket_pyr"/>
    <property type="match status" value="1"/>
</dbReference>
<evidence type="ECO:0000313" key="5">
    <source>
        <dbReference type="EMBL" id="MBB3170866.1"/>
    </source>
</evidence>
<dbReference type="Proteomes" id="UP000530850">
    <property type="component" value="Unassembled WGS sequence"/>
</dbReference>
<dbReference type="OrthoDB" id="8732661at2"/>
<dbReference type="InterPro" id="IPR005475">
    <property type="entry name" value="Transketolase-like_Pyr-bd"/>
</dbReference>
<dbReference type="SUPFAM" id="SSF52518">
    <property type="entry name" value="Thiamin diphosphate-binding fold (THDP-binding)"/>
    <property type="match status" value="1"/>
</dbReference>
<dbReference type="RefSeq" id="WP_123185946.1">
    <property type="nucleotide sequence ID" value="NZ_CANSOV010000016.1"/>
</dbReference>
<dbReference type="Gene3D" id="3.40.50.970">
    <property type="match status" value="1"/>
</dbReference>
<evidence type="ECO:0000313" key="8">
    <source>
        <dbReference type="Proteomes" id="UP000530850"/>
    </source>
</evidence>
<reference evidence="6 7" key="1">
    <citation type="submission" date="2019-04" db="EMBL/GenBank/DDBJ databases">
        <title>Microbes associate with the intestines of laboratory mice.</title>
        <authorList>
            <person name="Navarre W."/>
            <person name="Wong E."/>
            <person name="Huang K.C."/>
            <person name="Tropini C."/>
            <person name="Ng K."/>
            <person name="Yu B."/>
        </authorList>
    </citation>
    <scope>NUCLEOTIDE SEQUENCE [LARGE SCALE GENOMIC DNA]</scope>
    <source>
        <strain evidence="6 7">NM48_B13</strain>
    </source>
</reference>
<accession>A0A3N0A920</accession>
<dbReference type="SUPFAM" id="SSF52922">
    <property type="entry name" value="TK C-terminal domain-like"/>
    <property type="match status" value="1"/>
</dbReference>
<comment type="cofactor">
    <cofactor evidence="1">
        <name>thiamine diphosphate</name>
        <dbReference type="ChEBI" id="CHEBI:58937"/>
    </cofactor>
</comment>
<keyword evidence="5" id="KW-0808">Transferase</keyword>
<dbReference type="EMBL" id="JACHYA010000001">
    <property type="protein sequence ID" value="MBB3170866.1"/>
    <property type="molecule type" value="Genomic_DNA"/>
</dbReference>
<name>A0A3N0A920_9ACTN</name>
<feature type="domain" description="Transketolase-like pyrimidine-binding" evidence="4">
    <location>
        <begin position="14"/>
        <end position="182"/>
    </location>
</feature>
<dbReference type="InterPro" id="IPR033248">
    <property type="entry name" value="Transketolase_C"/>
</dbReference>
<dbReference type="Pfam" id="PF02780">
    <property type="entry name" value="Transketolase_C"/>
    <property type="match status" value="1"/>
</dbReference>
<comment type="similarity">
    <text evidence="2">Belongs to the transketolase family.</text>
</comment>
<dbReference type="FunFam" id="3.40.50.970:FF:000129">
    <property type="entry name" value="Transketolase"/>
    <property type="match status" value="1"/>
</dbReference>
<dbReference type="GeneID" id="93357258"/>
<dbReference type="PANTHER" id="PTHR43825">
    <property type="entry name" value="PYRUVATE DEHYDROGENASE E1 COMPONENT"/>
    <property type="match status" value="1"/>
</dbReference>
<dbReference type="Proteomes" id="UP000309454">
    <property type="component" value="Unassembled WGS sequence"/>
</dbReference>
<reference evidence="5 8" key="2">
    <citation type="submission" date="2020-08" db="EMBL/GenBank/DDBJ databases">
        <title>Sequencing the genomes of 1000 actinobacteria strains.</title>
        <authorList>
            <person name="Klenk H.-P."/>
        </authorList>
    </citation>
    <scope>NUCLEOTIDE SEQUENCE [LARGE SCALE GENOMIC DNA]</scope>
    <source>
        <strain evidence="5 8">DSM 22242</strain>
    </source>
</reference>
<dbReference type="EMBL" id="SSTM01000009">
    <property type="protein sequence ID" value="TJW09480.1"/>
    <property type="molecule type" value="Genomic_DNA"/>
</dbReference>
<evidence type="ECO:0000313" key="7">
    <source>
        <dbReference type="Proteomes" id="UP000309454"/>
    </source>
</evidence>
<sequence length="327" mass="34208">MVKLASAEQRSVKKATRAALGATLAALAEEGVPVVAVDADLSGSTTMGKFAAAKPEYGQRFFNCGIAEQNMIDVAAGLSLTGNVAFTGSFAVFGTGRAYDQIRNTVCYSNLNVKITPTHAGVSVGPDGGSHQMLEDVALMRALPRMRVFVPADYPSAVAAIRLAAETPGPVYVRMGRAAVPCVYEDGVQLECGRAYVVREGSDCTIVANGVEIREALMAAESLAEQGISVEVVDAFCVKPLDEDTIVASVCKTGCVVTAEEHSRIGGLGAAVADVLSRQCLAPLEMVAVDDCFGKSGEFEELLSYFSIDAAAIEDAVKKAIARKPLC</sequence>
<evidence type="ECO:0000313" key="6">
    <source>
        <dbReference type="EMBL" id="TJW09480.1"/>
    </source>
</evidence>
<dbReference type="Gene3D" id="3.40.50.920">
    <property type="match status" value="1"/>
</dbReference>
<evidence type="ECO:0000259" key="4">
    <source>
        <dbReference type="SMART" id="SM00861"/>
    </source>
</evidence>
<dbReference type="EC" id="2.2.1.1" evidence="5"/>
<evidence type="ECO:0000256" key="2">
    <source>
        <dbReference type="ARBA" id="ARBA00007131"/>
    </source>
</evidence>
<evidence type="ECO:0000256" key="1">
    <source>
        <dbReference type="ARBA" id="ARBA00001964"/>
    </source>
</evidence>
<dbReference type="CDD" id="cd07033">
    <property type="entry name" value="TPP_PYR_DXS_TK_like"/>
    <property type="match status" value="1"/>
</dbReference>
<evidence type="ECO:0000256" key="3">
    <source>
        <dbReference type="ARBA" id="ARBA00023052"/>
    </source>
</evidence>
<dbReference type="GO" id="GO:0000287">
    <property type="term" value="F:magnesium ion binding"/>
    <property type="evidence" value="ECO:0007669"/>
    <property type="project" value="UniProtKB-ARBA"/>
</dbReference>
<dbReference type="InterPro" id="IPR009014">
    <property type="entry name" value="Transketo_C/PFOR_II"/>
</dbReference>
<keyword evidence="7" id="KW-1185">Reference proteome</keyword>
<organism evidence="5 8">
    <name type="scientific">Parvibacter caecicola</name>
    <dbReference type="NCBI Taxonomy" id="747645"/>
    <lineage>
        <taxon>Bacteria</taxon>
        <taxon>Bacillati</taxon>
        <taxon>Actinomycetota</taxon>
        <taxon>Coriobacteriia</taxon>
        <taxon>Coriobacteriales</taxon>
        <taxon>Coriobacteriaceae</taxon>
        <taxon>Parvibacter</taxon>
    </lineage>
</organism>
<comment type="caution">
    <text evidence="5">The sequence shown here is derived from an EMBL/GenBank/DDBJ whole genome shotgun (WGS) entry which is preliminary data.</text>
</comment>
<protein>
    <submittedName>
        <fullName evidence="5 6">Transketolase</fullName>
        <ecNumber evidence="5">2.2.1.1</ecNumber>
    </submittedName>
</protein>
<dbReference type="GO" id="GO:0004802">
    <property type="term" value="F:transketolase activity"/>
    <property type="evidence" value="ECO:0007669"/>
    <property type="project" value="UniProtKB-EC"/>
</dbReference>
<dbReference type="PANTHER" id="PTHR43825:SF1">
    <property type="entry name" value="TRANSKETOLASE-LIKE PYRIMIDINE-BINDING DOMAIN-CONTAINING PROTEIN"/>
    <property type="match status" value="1"/>
</dbReference>
<dbReference type="AlphaFoldDB" id="A0A3N0A920"/>
<dbReference type="InterPro" id="IPR029061">
    <property type="entry name" value="THDP-binding"/>
</dbReference>
<proteinExistence type="inferred from homology"/>